<name>A0ABD3A4T2_9GENT</name>
<keyword evidence="2" id="KW-1185">Reference proteome</keyword>
<comment type="caution">
    <text evidence="1">The sequence shown here is derived from an EMBL/GenBank/DDBJ whole genome shotgun (WGS) entry which is preliminary data.</text>
</comment>
<reference evidence="1 2" key="1">
    <citation type="submission" date="2024-11" db="EMBL/GenBank/DDBJ databases">
        <title>A near-complete genome assembly of Cinchona calisaya.</title>
        <authorList>
            <person name="Lian D.C."/>
            <person name="Zhao X.W."/>
            <person name="Wei L."/>
        </authorList>
    </citation>
    <scope>NUCLEOTIDE SEQUENCE [LARGE SCALE GENOMIC DNA]</scope>
    <source>
        <tissue evidence="1">Nenye</tissue>
    </source>
</reference>
<gene>
    <name evidence="1" type="ORF">ACH5RR_011416</name>
</gene>
<proteinExistence type="predicted"/>
<organism evidence="1 2">
    <name type="scientific">Cinchona calisaya</name>
    <dbReference type="NCBI Taxonomy" id="153742"/>
    <lineage>
        <taxon>Eukaryota</taxon>
        <taxon>Viridiplantae</taxon>
        <taxon>Streptophyta</taxon>
        <taxon>Embryophyta</taxon>
        <taxon>Tracheophyta</taxon>
        <taxon>Spermatophyta</taxon>
        <taxon>Magnoliopsida</taxon>
        <taxon>eudicotyledons</taxon>
        <taxon>Gunneridae</taxon>
        <taxon>Pentapetalae</taxon>
        <taxon>asterids</taxon>
        <taxon>lamiids</taxon>
        <taxon>Gentianales</taxon>
        <taxon>Rubiaceae</taxon>
        <taxon>Cinchonoideae</taxon>
        <taxon>Cinchoneae</taxon>
        <taxon>Cinchona</taxon>
    </lineage>
</organism>
<protein>
    <submittedName>
        <fullName evidence="1">Uncharacterized protein</fullName>
    </submittedName>
</protein>
<sequence>MLWDCTIRSCDFDTKQTCVLHSPEKRSDRISHDTVVQPIVFFGFHGWISVTVDNTIKLIGAGAFAFHPTLEWVFIGARRGTFLAWDVSTERPMMIGHKWKAGSTSWNWMMMIRIAKLELDGDDD</sequence>
<evidence type="ECO:0000313" key="1">
    <source>
        <dbReference type="EMBL" id="KAL3526760.1"/>
    </source>
</evidence>
<dbReference type="Proteomes" id="UP001630127">
    <property type="component" value="Unassembled WGS sequence"/>
</dbReference>
<evidence type="ECO:0000313" key="2">
    <source>
        <dbReference type="Proteomes" id="UP001630127"/>
    </source>
</evidence>
<dbReference type="EMBL" id="JBJUIK010000005">
    <property type="protein sequence ID" value="KAL3526760.1"/>
    <property type="molecule type" value="Genomic_DNA"/>
</dbReference>
<dbReference type="AlphaFoldDB" id="A0ABD3A4T2"/>
<accession>A0ABD3A4T2</accession>